<feature type="transmembrane region" description="Helical" evidence="1">
    <location>
        <begin position="18"/>
        <end position="36"/>
    </location>
</feature>
<dbReference type="EMBL" id="CP003588">
    <property type="protein sequence ID" value="AFK72883.1"/>
    <property type="molecule type" value="Genomic_DNA"/>
</dbReference>
<keyword evidence="1" id="KW-0812">Transmembrane</keyword>
<reference evidence="2 3" key="1">
    <citation type="journal article" date="2012" name="J. Bacteriol.">
        <title>Complete Genome Sequence of the Naphthalene-Degrading Pseudomonas putida Strain ND6.</title>
        <authorList>
            <person name="Li S."/>
            <person name="Zhao H."/>
            <person name="Li Y."/>
            <person name="Niu S."/>
            <person name="Cai B."/>
        </authorList>
    </citation>
    <scope>NUCLEOTIDE SEQUENCE [LARGE SCALE GENOMIC DNA]</scope>
    <source>
        <strain evidence="2 3">ND6</strain>
    </source>
</reference>
<accession>I3V562</accession>
<dbReference type="Proteomes" id="UP000005268">
    <property type="component" value="Chromosome"/>
</dbReference>
<keyword evidence="1" id="KW-1133">Transmembrane helix</keyword>
<organism evidence="2 3">
    <name type="scientific">Pseudomonas putida ND6</name>
    <dbReference type="NCBI Taxonomy" id="231023"/>
    <lineage>
        <taxon>Bacteria</taxon>
        <taxon>Pseudomonadati</taxon>
        <taxon>Pseudomonadota</taxon>
        <taxon>Gammaproteobacteria</taxon>
        <taxon>Pseudomonadales</taxon>
        <taxon>Pseudomonadaceae</taxon>
        <taxon>Pseudomonas</taxon>
    </lineage>
</organism>
<evidence type="ECO:0000313" key="2">
    <source>
        <dbReference type="EMBL" id="AFK72883.1"/>
    </source>
</evidence>
<proteinExistence type="predicted"/>
<sequence>MKCSIGQSEKEKNPAKTLNTLIFIVWLATFLSHSVTI</sequence>
<name>I3V562_PSEPU</name>
<dbReference type="KEGG" id="ppi:YSA_11266"/>
<keyword evidence="1" id="KW-0472">Membrane</keyword>
<gene>
    <name evidence="2" type="ORF">YSA_11266</name>
</gene>
<dbReference type="AlphaFoldDB" id="I3V562"/>
<evidence type="ECO:0000313" key="3">
    <source>
        <dbReference type="Proteomes" id="UP000005268"/>
    </source>
</evidence>
<protein>
    <submittedName>
        <fullName evidence="2">Uncharacterized protein</fullName>
    </submittedName>
</protein>
<evidence type="ECO:0000256" key="1">
    <source>
        <dbReference type="SAM" id="Phobius"/>
    </source>
</evidence>
<dbReference type="HOGENOM" id="CLU_3347523_0_0_6"/>